<dbReference type="EMBL" id="AP019307">
    <property type="protein sequence ID" value="BBH17190.1"/>
    <property type="molecule type" value="Genomic_DNA"/>
</dbReference>
<evidence type="ECO:0000313" key="2">
    <source>
        <dbReference type="Proteomes" id="UP000271573"/>
    </source>
</evidence>
<dbReference type="KEGG" id="nbe:Back2_14770"/>
<gene>
    <name evidence="1" type="ORF">Back2_14770</name>
</gene>
<reference evidence="1 2" key="1">
    <citation type="submission" date="2018-11" db="EMBL/GenBank/DDBJ databases">
        <title>Complete genome sequence of Nocardioides baekrokdamisoli strain KCTC 39748.</title>
        <authorList>
            <person name="Kang S.W."/>
            <person name="Lee K.C."/>
            <person name="Kim K.K."/>
            <person name="Kim J.S."/>
            <person name="Kim D.S."/>
            <person name="Ko S.H."/>
            <person name="Yang S.H."/>
            <person name="Shin Y.K."/>
            <person name="Lee J.S."/>
        </authorList>
    </citation>
    <scope>NUCLEOTIDE SEQUENCE [LARGE SCALE GENOMIC DNA]</scope>
    <source>
        <strain evidence="1 2">KCTC 39748</strain>
    </source>
</reference>
<dbReference type="RefSeq" id="WP_164512521.1">
    <property type="nucleotide sequence ID" value="NZ_AP019307.1"/>
</dbReference>
<evidence type="ECO:0000313" key="1">
    <source>
        <dbReference type="EMBL" id="BBH17190.1"/>
    </source>
</evidence>
<sequence length="54" mass="5581">MTVEDLDPIAADQRELFTAAANGHAGAAAELRRRAASGDPSALFSLEVLGISRA</sequence>
<proteinExistence type="predicted"/>
<dbReference type="AlphaFoldDB" id="A0A3G9IDZ3"/>
<accession>A0A3G9IDZ3</accession>
<protein>
    <submittedName>
        <fullName evidence="1">Uncharacterized protein</fullName>
    </submittedName>
</protein>
<dbReference type="Proteomes" id="UP000271573">
    <property type="component" value="Chromosome"/>
</dbReference>
<name>A0A3G9IDZ3_9ACTN</name>
<organism evidence="1 2">
    <name type="scientific">Nocardioides baekrokdamisoli</name>
    <dbReference type="NCBI Taxonomy" id="1804624"/>
    <lineage>
        <taxon>Bacteria</taxon>
        <taxon>Bacillati</taxon>
        <taxon>Actinomycetota</taxon>
        <taxon>Actinomycetes</taxon>
        <taxon>Propionibacteriales</taxon>
        <taxon>Nocardioidaceae</taxon>
        <taxon>Nocardioides</taxon>
    </lineage>
</organism>
<keyword evidence="2" id="KW-1185">Reference proteome</keyword>